<dbReference type="AlphaFoldDB" id="A0A2A4SPC3"/>
<accession>A0A2A4SPC3</accession>
<name>A0A2A4SPC3_9DELT</name>
<dbReference type="InterPro" id="IPR029470">
    <property type="entry name" value="PDDEXK_4"/>
</dbReference>
<comment type="caution">
    <text evidence="1">The sequence shown here is derived from an EMBL/GenBank/DDBJ whole genome shotgun (WGS) entry which is preliminary data.</text>
</comment>
<organism evidence="1 2">
    <name type="scientific">SAR324 cluster bacterium</name>
    <dbReference type="NCBI Taxonomy" id="2024889"/>
    <lineage>
        <taxon>Bacteria</taxon>
        <taxon>Deltaproteobacteria</taxon>
        <taxon>SAR324 cluster</taxon>
    </lineage>
</organism>
<sequence length="223" mass="26379">MNEESYKEKLSGFYRDLMPKVQYFEHFKKIADREIASNFNCFNFIQPNELKLSSIIADLLNPDGTHGQKDLFLRLFFDLLPESVAEICRQIPACNWQVDIEFSTHKGRRIDLLIQANGPSKFVIAIENKPWAIEQENQLKDYAEFIDKLCKDRNILIYLAGRDEEPKSLDEHLRNALKEQGRFELLNFNPHLINWLQACRQQCQADKVRWFLKDFSEYICKEI</sequence>
<evidence type="ECO:0000313" key="2">
    <source>
        <dbReference type="Proteomes" id="UP000218113"/>
    </source>
</evidence>
<dbReference type="EMBL" id="NVSR01000149">
    <property type="protein sequence ID" value="PCI23213.1"/>
    <property type="molecule type" value="Genomic_DNA"/>
</dbReference>
<proteinExistence type="predicted"/>
<evidence type="ECO:0000313" key="1">
    <source>
        <dbReference type="EMBL" id="PCI23213.1"/>
    </source>
</evidence>
<evidence type="ECO:0008006" key="3">
    <source>
        <dbReference type="Google" id="ProtNLM"/>
    </source>
</evidence>
<reference evidence="2" key="1">
    <citation type="submission" date="2017-08" db="EMBL/GenBank/DDBJ databases">
        <title>A dynamic microbial community with high functional redundancy inhabits the cold, oxic subseafloor aquifer.</title>
        <authorList>
            <person name="Tully B.J."/>
            <person name="Wheat C.G."/>
            <person name="Glazer B.T."/>
            <person name="Huber J.A."/>
        </authorList>
    </citation>
    <scope>NUCLEOTIDE SEQUENCE [LARGE SCALE GENOMIC DNA]</scope>
</reference>
<dbReference type="Proteomes" id="UP000218113">
    <property type="component" value="Unassembled WGS sequence"/>
</dbReference>
<gene>
    <name evidence="1" type="ORF">COB67_12975</name>
</gene>
<protein>
    <recommendedName>
        <fullName evidence="3">PD-(D/E)XK nuclease family protein</fullName>
    </recommendedName>
</protein>
<dbReference type="Pfam" id="PF14281">
    <property type="entry name" value="PDDEXK_4"/>
    <property type="match status" value="1"/>
</dbReference>